<proteinExistence type="predicted"/>
<keyword evidence="2" id="KW-1185">Reference proteome</keyword>
<evidence type="ECO:0000313" key="1">
    <source>
        <dbReference type="EMBL" id="KAF2902628.1"/>
    </source>
</evidence>
<dbReference type="AlphaFoldDB" id="A0A8K0DG39"/>
<organism evidence="1 2">
    <name type="scientific">Ignelater luminosus</name>
    <name type="common">Cucubano</name>
    <name type="synonym">Pyrophorus luminosus</name>
    <dbReference type="NCBI Taxonomy" id="2038154"/>
    <lineage>
        <taxon>Eukaryota</taxon>
        <taxon>Metazoa</taxon>
        <taxon>Ecdysozoa</taxon>
        <taxon>Arthropoda</taxon>
        <taxon>Hexapoda</taxon>
        <taxon>Insecta</taxon>
        <taxon>Pterygota</taxon>
        <taxon>Neoptera</taxon>
        <taxon>Endopterygota</taxon>
        <taxon>Coleoptera</taxon>
        <taxon>Polyphaga</taxon>
        <taxon>Elateriformia</taxon>
        <taxon>Elateroidea</taxon>
        <taxon>Elateridae</taxon>
        <taxon>Agrypninae</taxon>
        <taxon>Pyrophorini</taxon>
        <taxon>Ignelater</taxon>
    </lineage>
</organism>
<dbReference type="Proteomes" id="UP000801492">
    <property type="component" value="Unassembled WGS sequence"/>
</dbReference>
<name>A0A8K0DG39_IGNLU</name>
<protein>
    <submittedName>
        <fullName evidence="1">Uncharacterized protein</fullName>
    </submittedName>
</protein>
<dbReference type="EMBL" id="VTPC01001239">
    <property type="protein sequence ID" value="KAF2902628.1"/>
    <property type="molecule type" value="Genomic_DNA"/>
</dbReference>
<comment type="caution">
    <text evidence="1">The sequence shown here is derived from an EMBL/GenBank/DDBJ whole genome shotgun (WGS) entry which is preliminary data.</text>
</comment>
<evidence type="ECO:0000313" key="2">
    <source>
        <dbReference type="Proteomes" id="UP000801492"/>
    </source>
</evidence>
<gene>
    <name evidence="1" type="ORF">ILUMI_03562</name>
</gene>
<reference evidence="1" key="1">
    <citation type="submission" date="2019-08" db="EMBL/GenBank/DDBJ databases">
        <title>The genome of the North American firefly Photinus pyralis.</title>
        <authorList>
            <consortium name="Photinus pyralis genome working group"/>
            <person name="Fallon T.R."/>
            <person name="Sander Lower S.E."/>
            <person name="Weng J.-K."/>
        </authorList>
    </citation>
    <scope>NUCLEOTIDE SEQUENCE</scope>
    <source>
        <strain evidence="1">TRF0915ILg1</strain>
        <tissue evidence="1">Whole body</tissue>
    </source>
</reference>
<feature type="non-terminal residue" evidence="1">
    <location>
        <position position="244"/>
    </location>
</feature>
<accession>A0A8K0DG39</accession>
<sequence>MGIDLFSDIYFPMVRYKPKNTHSLPNRYRSASRQRAKRAPLSMYSSPQFLPRSNFNANSSYHSPSECSLCSTQCQQYLNQSIYQNQPYASSSPYKYDFNSEICSTNMMPKMQSHVARKIFINSDGIYDCNTFPRSRMHGNEFSKAFNDCRNNNSNYYKIGIPSEDQENTFEGHHISPLKCLAENNLLSLDSDNNAINEDLKRIKRDVMPINFDVQSLTIKEEFYVFSIYLAPPAIDDQINIVIR</sequence>